<dbReference type="Proteomes" id="UP000234789">
    <property type="component" value="Unassembled WGS sequence"/>
</dbReference>
<sequence>MQAAEIRGWKRTGRAATRFFRVTALEPRSGEAATRFFRVTALESRSG</sequence>
<evidence type="ECO:0000313" key="2">
    <source>
        <dbReference type="Proteomes" id="UP000234789"/>
    </source>
</evidence>
<dbReference type="AlphaFoldDB" id="A0A2N5N2N1"/>
<reference evidence="1 2" key="1">
    <citation type="submission" date="2017-05" db="EMBL/GenBank/DDBJ databases">
        <title>Functional genome analysis of Paenibacillus pasadenensis strain R16: insights on endophytic life style and antifungal activity.</title>
        <authorList>
            <person name="Passera A."/>
            <person name="Marcolungo L."/>
            <person name="Casati P."/>
            <person name="Brasca M."/>
            <person name="Quaglino F."/>
            <person name="Delledonne M."/>
        </authorList>
    </citation>
    <scope>NUCLEOTIDE SEQUENCE [LARGE SCALE GENOMIC DNA]</scope>
    <source>
        <strain evidence="1 2">R16</strain>
    </source>
</reference>
<keyword evidence="2" id="KW-1185">Reference proteome</keyword>
<accession>A0A2N5N2N1</accession>
<dbReference type="EMBL" id="NFEZ01000004">
    <property type="protein sequence ID" value="PLT44607.1"/>
    <property type="molecule type" value="Genomic_DNA"/>
</dbReference>
<gene>
    <name evidence="1" type="ORF">B8V81_3038</name>
</gene>
<proteinExistence type="predicted"/>
<name>A0A2N5N2N1_9BACL</name>
<organism evidence="1 2">
    <name type="scientific">Paenibacillus pasadenensis</name>
    <dbReference type="NCBI Taxonomy" id="217090"/>
    <lineage>
        <taxon>Bacteria</taxon>
        <taxon>Bacillati</taxon>
        <taxon>Bacillota</taxon>
        <taxon>Bacilli</taxon>
        <taxon>Bacillales</taxon>
        <taxon>Paenibacillaceae</taxon>
        <taxon>Paenibacillus</taxon>
    </lineage>
</organism>
<comment type="caution">
    <text evidence="1">The sequence shown here is derived from an EMBL/GenBank/DDBJ whole genome shotgun (WGS) entry which is preliminary data.</text>
</comment>
<protein>
    <submittedName>
        <fullName evidence="1">Uncharacterized protein</fullName>
    </submittedName>
</protein>
<evidence type="ECO:0000313" key="1">
    <source>
        <dbReference type="EMBL" id="PLT44607.1"/>
    </source>
</evidence>